<dbReference type="PROSITE" id="PS50011">
    <property type="entry name" value="PROTEIN_KINASE_DOM"/>
    <property type="match status" value="1"/>
</dbReference>
<dbReference type="InterPro" id="IPR011009">
    <property type="entry name" value="Kinase-like_dom_sf"/>
</dbReference>
<dbReference type="Gene3D" id="1.10.510.10">
    <property type="entry name" value="Transferase(Phosphotransferase) domain 1"/>
    <property type="match status" value="1"/>
</dbReference>
<feature type="domain" description="Protein kinase" evidence="3">
    <location>
        <begin position="70"/>
        <end position="319"/>
    </location>
</feature>
<dbReference type="InterPro" id="IPR000719">
    <property type="entry name" value="Prot_kinase_dom"/>
</dbReference>
<evidence type="ECO:0000313" key="5">
    <source>
        <dbReference type="Proteomes" id="UP000597656"/>
    </source>
</evidence>
<keyword evidence="2" id="KW-1133">Transmembrane helix</keyword>
<dbReference type="PANTHER" id="PTHR48011:SF84">
    <property type="entry name" value="KINASE, PUTATIVE-RELATED"/>
    <property type="match status" value="1"/>
</dbReference>
<dbReference type="Proteomes" id="UP000597656">
    <property type="component" value="Unassembled WGS sequence"/>
</dbReference>
<dbReference type="InterPro" id="IPR052751">
    <property type="entry name" value="Plant_MAPKKK"/>
</dbReference>
<feature type="transmembrane region" description="Helical" evidence="2">
    <location>
        <begin position="609"/>
        <end position="634"/>
    </location>
</feature>
<keyword evidence="2" id="KW-0472">Membrane</keyword>
<evidence type="ECO:0000313" key="4">
    <source>
        <dbReference type="EMBL" id="GGM89265.1"/>
    </source>
</evidence>
<dbReference type="SUPFAM" id="SSF56112">
    <property type="entry name" value="Protein kinase-like (PK-like)"/>
    <property type="match status" value="1"/>
</dbReference>
<feature type="transmembrane region" description="Helical" evidence="2">
    <location>
        <begin position="701"/>
        <end position="731"/>
    </location>
</feature>
<name>A0ABQ2HR75_9PSEU</name>
<dbReference type="EMBL" id="BMNC01000003">
    <property type="protein sequence ID" value="GGM89265.1"/>
    <property type="molecule type" value="Genomic_DNA"/>
</dbReference>
<gene>
    <name evidence="4" type="ORF">GCM10011609_27650</name>
</gene>
<dbReference type="InterPro" id="IPR008271">
    <property type="entry name" value="Ser/Thr_kinase_AS"/>
</dbReference>
<dbReference type="RefSeq" id="WP_189155068.1">
    <property type="nucleotide sequence ID" value="NZ_BMNC01000003.1"/>
</dbReference>
<evidence type="ECO:0000259" key="3">
    <source>
        <dbReference type="PROSITE" id="PS50011"/>
    </source>
</evidence>
<keyword evidence="5" id="KW-1185">Reference proteome</keyword>
<dbReference type="PANTHER" id="PTHR48011">
    <property type="entry name" value="CCR4-NOT TRANSCRIPTIONAL COMPLEX SUBUNIT CAF120-RELATED"/>
    <property type="match status" value="1"/>
</dbReference>
<accession>A0ABQ2HR75</accession>
<evidence type="ECO:0000256" key="1">
    <source>
        <dbReference type="SAM" id="MobiDB-lite"/>
    </source>
</evidence>
<sequence>MTTPEQDAPTVRDPGRDAPVGAAGQLAEAQTELDEGRVRPGSEPRTLTDPGREPMPAGRLLPAELLDRFEVVRELTGNGAQGEVFLVKERASGADRVLKVHHRPPGLDTHVAWYLTRNRPANVVLVHEVGLAENRPFEVMEHITGGTVLAWRNRDPSSAGADVLTELVRQLSTGLKALHENKIVHRDLKPANVLVRSVEPLEVAIADFGISVHVPGPVIYRREERDTVGTLPYTPPEYLGGGAIGPAFDWWSLGITVLELARGEALWAGVHRDIVMSELAVRVLDADRVPDERIAMLCRGLLTPDRRHRWGAEEVDAWLRGESPGVVAAPVPTPSSQEASQPYEFLGADYHARDLLAVSMTRHWNVARERLFGDGGGPRRRELAEWLKQFPDQGDLVREPRGRRSNDTRLLHLLRRMDPEHPPAYRDRDVSRASLPLLAQEAFDQDEGAAAAVVTDLWRADLLPMFATAKGGDGLAEVRSRWHGEEGRLRELARGLRDEDARAEFQRLLRQRASLGIVLSLLAACATEDTRSELRHRLSREDRALQLPWFADLVRQEDYWWIALALIPYANRETDRLESEERGRRAHDAWLRRTAWQRETLRRLNRPMALGYAAVAVVVLAVALYALVTLSEVVGYASEDQILDTYLASVVALAVSLVAESLLAWDAGQRYHPAYSFLGASRVVFGRIARRLLTRRIAVPVVLVTLAALAALTIFQPVFVPFVVVALMVMWTVQRHLAWREQDREELAIIATS</sequence>
<dbReference type="Pfam" id="PF00069">
    <property type="entry name" value="Pkinase"/>
    <property type="match status" value="1"/>
</dbReference>
<organism evidence="4 5">
    <name type="scientific">Lentzea pudingi</name>
    <dbReference type="NCBI Taxonomy" id="1789439"/>
    <lineage>
        <taxon>Bacteria</taxon>
        <taxon>Bacillati</taxon>
        <taxon>Actinomycetota</taxon>
        <taxon>Actinomycetes</taxon>
        <taxon>Pseudonocardiales</taxon>
        <taxon>Pseudonocardiaceae</taxon>
        <taxon>Lentzea</taxon>
    </lineage>
</organism>
<dbReference type="SMART" id="SM00220">
    <property type="entry name" value="S_TKc"/>
    <property type="match status" value="1"/>
</dbReference>
<evidence type="ECO:0000256" key="2">
    <source>
        <dbReference type="SAM" id="Phobius"/>
    </source>
</evidence>
<reference evidence="5" key="1">
    <citation type="journal article" date="2019" name="Int. J. Syst. Evol. Microbiol.">
        <title>The Global Catalogue of Microorganisms (GCM) 10K type strain sequencing project: providing services to taxonomists for standard genome sequencing and annotation.</title>
        <authorList>
            <consortium name="The Broad Institute Genomics Platform"/>
            <consortium name="The Broad Institute Genome Sequencing Center for Infectious Disease"/>
            <person name="Wu L."/>
            <person name="Ma J."/>
        </authorList>
    </citation>
    <scope>NUCLEOTIDE SEQUENCE [LARGE SCALE GENOMIC DNA]</scope>
    <source>
        <strain evidence="5">CGMCC 4.7319</strain>
    </source>
</reference>
<comment type="caution">
    <text evidence="4">The sequence shown here is derived from an EMBL/GenBank/DDBJ whole genome shotgun (WGS) entry which is preliminary data.</text>
</comment>
<dbReference type="PROSITE" id="PS00108">
    <property type="entry name" value="PROTEIN_KINASE_ST"/>
    <property type="match status" value="1"/>
</dbReference>
<proteinExistence type="predicted"/>
<protein>
    <recommendedName>
        <fullName evidence="3">Protein kinase domain-containing protein</fullName>
    </recommendedName>
</protein>
<feature type="region of interest" description="Disordered" evidence="1">
    <location>
        <begin position="1"/>
        <end position="57"/>
    </location>
</feature>
<keyword evidence="2" id="KW-0812">Transmembrane</keyword>